<organism evidence="3 4">
    <name type="scientific">Candidatus Purcelliella pentastirinorum</name>
    <dbReference type="NCBI Taxonomy" id="472834"/>
    <lineage>
        <taxon>Bacteria</taxon>
        <taxon>Pseudomonadati</taxon>
        <taxon>Pseudomonadota</taxon>
        <taxon>Gammaproteobacteria</taxon>
        <taxon>Enterobacterales</taxon>
        <taxon>Enterobacteriaceae</taxon>
        <taxon>Candidatus Purcelliella</taxon>
    </lineage>
</organism>
<name>A0AAX3N8A4_9ENTR</name>
<feature type="domain" description="YhdP central" evidence="2">
    <location>
        <begin position="1"/>
        <end position="300"/>
    </location>
</feature>
<sequence>MRKLLKILSIIITILTIAITYIIININLILINLKNYSEIIFYSISKYKNISIHVKSIQGKFNLFNPLIKIKKIFIIYPNKDKILINKLIFTIDIKKTIYNLNFYINHLKIKKLNINTNSINLKKNEKLFLPNLKNIKKIFSKFNNLNISKSKLNIFDPIKKEYKIISFNLYINKKKYFLKNKSIINLLNNKKNKTKIKIDFKTKIVKLLFNIKNKIYVNKIYNLKNNEQKNYTKGKINFYISSKIKNEQKKSDKIQIKYLYYKNINEKNTYFINIKDTKIKINKIKKKIKFNIKYININNKILLKKKFCLSFYTKKKYKNNIKKSKNIFSKIFLYNKELKIKIKNNENIYCDIYINFNKLKKNIKNKIELSKLTSKININLINYNINYIIKFLINIKNKNEFNIINSLINIKKKTIHINNIIIGNTKKINIKIKIEKKEILNSTIFIKNKLKIFLDLINSKNQYTLKNNINNNQKWIKNIINNLTLKRNNIISIKYIKININYINITGLIYKNIIFIIYKNENTIRLKIIKNKNIIEITFNKNNFCKIYIHCINKKINIDKIPIKKININKCWLNDIILYAKNISFSNKKISFDINKTNNSNFHSKTHVIIKITKKHKIILIGNIYGHNIQNLFKYLNIQVPINNSNFFIKYYLTWNKISLNNINNRLNGIIEINLNKGLIKNINVKKIIKKINIKLIFINVNIIINDLLPKKIFFKKILGISKISNGIIYLNNILLITKNENLKINGKIDLNKNKTNIKTIIEPKIYKSIKIIIKLLIEKILKLKNKLLNY</sequence>
<protein>
    <recommendedName>
        <fullName evidence="2">YhdP central domain-containing protein</fullName>
    </recommendedName>
</protein>
<evidence type="ECO:0000313" key="4">
    <source>
        <dbReference type="Proteomes" id="UP001214992"/>
    </source>
</evidence>
<keyword evidence="1" id="KW-0812">Transmembrane</keyword>
<reference evidence="3" key="1">
    <citation type="submission" date="2022-11" db="EMBL/GenBank/DDBJ databases">
        <title>Genomic comparisons reveal selection pressure and functional variation between nutritional endosymbionts of cave-adapted and epigean Hawaiian planthoppers.</title>
        <authorList>
            <person name="Gossett J.M."/>
            <person name="Porter M.L."/>
            <person name="Vasquez Y."/>
            <person name="Bennett G.M."/>
            <person name="Chong R.A."/>
        </authorList>
    </citation>
    <scope>NUCLEOTIDE SEQUENCE</scope>
    <source>
        <strain evidence="3">OPOL2</strain>
    </source>
</reference>
<dbReference type="RefSeq" id="WP_274360697.1">
    <property type="nucleotide sequence ID" value="NZ_CP110496.1"/>
</dbReference>
<dbReference type="AlphaFoldDB" id="A0AAX3N8A4"/>
<evidence type="ECO:0000259" key="2">
    <source>
        <dbReference type="Pfam" id="PF13116"/>
    </source>
</evidence>
<dbReference type="EMBL" id="CP110496">
    <property type="protein sequence ID" value="WDI78671.1"/>
    <property type="molecule type" value="Genomic_DNA"/>
</dbReference>
<dbReference type="InterPro" id="IPR025263">
    <property type="entry name" value="YhdP_central"/>
</dbReference>
<dbReference type="Proteomes" id="UP001214992">
    <property type="component" value="Chromosome"/>
</dbReference>
<dbReference type="PANTHER" id="PTHR38690:SF1">
    <property type="entry name" value="PROTEASE"/>
    <property type="match status" value="1"/>
</dbReference>
<dbReference type="InterPro" id="IPR011836">
    <property type="entry name" value="YhdP"/>
</dbReference>
<keyword evidence="1" id="KW-1133">Transmembrane helix</keyword>
<gene>
    <name evidence="3" type="ORF">ONB71_00835</name>
</gene>
<proteinExistence type="predicted"/>
<keyword evidence="1" id="KW-0472">Membrane</keyword>
<dbReference type="PANTHER" id="PTHR38690">
    <property type="entry name" value="PROTEASE-RELATED"/>
    <property type="match status" value="1"/>
</dbReference>
<evidence type="ECO:0000313" key="3">
    <source>
        <dbReference type="EMBL" id="WDI78671.1"/>
    </source>
</evidence>
<evidence type="ECO:0000256" key="1">
    <source>
        <dbReference type="SAM" id="Phobius"/>
    </source>
</evidence>
<dbReference type="Pfam" id="PF13116">
    <property type="entry name" value="YhdP"/>
    <property type="match status" value="1"/>
</dbReference>
<accession>A0AAX3N8A4</accession>
<feature type="transmembrane region" description="Helical" evidence="1">
    <location>
        <begin position="7"/>
        <end position="30"/>
    </location>
</feature>